<evidence type="ECO:0000259" key="1">
    <source>
        <dbReference type="Pfam" id="PF00535"/>
    </source>
</evidence>
<keyword evidence="3" id="KW-1185">Reference proteome</keyword>
<dbReference type="PANTHER" id="PTHR43685">
    <property type="entry name" value="GLYCOSYLTRANSFERASE"/>
    <property type="match status" value="1"/>
</dbReference>
<dbReference type="Pfam" id="PF00535">
    <property type="entry name" value="Glycos_transf_2"/>
    <property type="match status" value="1"/>
</dbReference>
<dbReference type="InterPro" id="IPR050834">
    <property type="entry name" value="Glycosyltransf_2"/>
</dbReference>
<evidence type="ECO:0000313" key="2">
    <source>
        <dbReference type="EMBL" id="MBE9192478.1"/>
    </source>
</evidence>
<accession>A0ABR9UWU4</accession>
<dbReference type="InterPro" id="IPR001173">
    <property type="entry name" value="Glyco_trans_2-like"/>
</dbReference>
<organism evidence="2 3">
    <name type="scientific">Gloeocapsopsis crepidinum LEGE 06123</name>
    <dbReference type="NCBI Taxonomy" id="588587"/>
    <lineage>
        <taxon>Bacteria</taxon>
        <taxon>Bacillati</taxon>
        <taxon>Cyanobacteriota</taxon>
        <taxon>Cyanophyceae</taxon>
        <taxon>Oscillatoriophycideae</taxon>
        <taxon>Chroococcales</taxon>
        <taxon>Chroococcaceae</taxon>
        <taxon>Gloeocapsopsis</taxon>
    </lineage>
</organism>
<dbReference type="InterPro" id="IPR029044">
    <property type="entry name" value="Nucleotide-diphossugar_trans"/>
</dbReference>
<dbReference type="CDD" id="cd00761">
    <property type="entry name" value="Glyco_tranf_GTA_type"/>
    <property type="match status" value="1"/>
</dbReference>
<reference evidence="2 3" key="1">
    <citation type="submission" date="2020-10" db="EMBL/GenBank/DDBJ databases">
        <authorList>
            <person name="Castelo-Branco R."/>
            <person name="Eusebio N."/>
            <person name="Adriana R."/>
            <person name="Vieira A."/>
            <person name="Brugerolle De Fraissinette N."/>
            <person name="Rezende De Castro R."/>
            <person name="Schneider M.P."/>
            <person name="Vasconcelos V."/>
            <person name="Leao P.N."/>
        </authorList>
    </citation>
    <scope>NUCLEOTIDE SEQUENCE [LARGE SCALE GENOMIC DNA]</scope>
    <source>
        <strain evidence="2 3">LEGE 06123</strain>
    </source>
</reference>
<proteinExistence type="predicted"/>
<feature type="domain" description="Glycosyltransferase 2-like" evidence="1">
    <location>
        <begin position="13"/>
        <end position="165"/>
    </location>
</feature>
<comment type="caution">
    <text evidence="2">The sequence shown here is derived from an EMBL/GenBank/DDBJ whole genome shotgun (WGS) entry which is preliminary data.</text>
</comment>
<dbReference type="Proteomes" id="UP000651156">
    <property type="component" value="Unassembled WGS sequence"/>
</dbReference>
<sequence>MLTDKTKLLMKVTVIIPVYKVEKYIAETVRSVLQQTYSDFELLLVDDGSPDASVEVCQNICDPRIKILRQHNQGPAAARNLGIRHAQGEYIAFIDGDDLWLPQKLEKHLEHLHNSPAVGVSFSRSAFIDEAGHSLNSYQMPVLRDINPNSIVLCNPVGNGSAPVVRRAVLEAIKFECDRNGTTEDCYFDPQLHRSEDVECWLRIALQTNWQIEGIPDVLTLYRVNSGGLSANLYKQLESWETVLDKTRDYAPEFIAQWEKPAKAYQLQYLARTAVRLKAGTMAAQFIYRTLFTYWRILLQEPRRILLTWVAAHALLLLPQSVYWYMEKLALERTAAIQKRHMLQELSRSL</sequence>
<gene>
    <name evidence="2" type="ORF">IQ230_19420</name>
</gene>
<dbReference type="PANTHER" id="PTHR43685:SF2">
    <property type="entry name" value="GLYCOSYLTRANSFERASE 2-LIKE DOMAIN-CONTAINING PROTEIN"/>
    <property type="match status" value="1"/>
</dbReference>
<dbReference type="Gene3D" id="3.90.550.10">
    <property type="entry name" value="Spore Coat Polysaccharide Biosynthesis Protein SpsA, Chain A"/>
    <property type="match status" value="1"/>
</dbReference>
<evidence type="ECO:0000313" key="3">
    <source>
        <dbReference type="Proteomes" id="UP000651156"/>
    </source>
</evidence>
<name>A0ABR9UWU4_9CHRO</name>
<dbReference type="EMBL" id="JADEWN010000056">
    <property type="protein sequence ID" value="MBE9192478.1"/>
    <property type="molecule type" value="Genomic_DNA"/>
</dbReference>
<dbReference type="SUPFAM" id="SSF53448">
    <property type="entry name" value="Nucleotide-diphospho-sugar transferases"/>
    <property type="match status" value="1"/>
</dbReference>
<protein>
    <submittedName>
        <fullName evidence="2">Glycosyltransferase family 2 protein</fullName>
    </submittedName>
</protein>